<protein>
    <submittedName>
        <fullName evidence="4">Aldehyde dehydrogenase,putative (inferred by orthology to a S. mansoni protein)</fullName>
    </submittedName>
</protein>
<evidence type="ECO:0000313" key="2">
    <source>
        <dbReference type="EMBL" id="VDK25206.1"/>
    </source>
</evidence>
<dbReference type="EMBL" id="UYRR01010032">
    <property type="protein sequence ID" value="VDK25206.1"/>
    <property type="molecule type" value="Genomic_DNA"/>
</dbReference>
<dbReference type="PANTHER" id="PTHR11699">
    <property type="entry name" value="ALDEHYDE DEHYDROGENASE-RELATED"/>
    <property type="match status" value="1"/>
</dbReference>
<organism evidence="4">
    <name type="scientific">Anisakis simplex</name>
    <name type="common">Herring worm</name>
    <dbReference type="NCBI Taxonomy" id="6269"/>
    <lineage>
        <taxon>Eukaryota</taxon>
        <taxon>Metazoa</taxon>
        <taxon>Ecdysozoa</taxon>
        <taxon>Nematoda</taxon>
        <taxon>Chromadorea</taxon>
        <taxon>Rhabditida</taxon>
        <taxon>Spirurina</taxon>
        <taxon>Ascaridomorpha</taxon>
        <taxon>Ascaridoidea</taxon>
        <taxon>Anisakidae</taxon>
        <taxon>Anisakis</taxon>
        <taxon>Anisakis simplex complex</taxon>
    </lineage>
</organism>
<accession>A0A0M3JCV8</accession>
<reference evidence="4" key="1">
    <citation type="submission" date="2017-02" db="UniProtKB">
        <authorList>
            <consortium name="WormBaseParasite"/>
        </authorList>
    </citation>
    <scope>IDENTIFICATION</scope>
</reference>
<dbReference type="SUPFAM" id="SSF53720">
    <property type="entry name" value="ALDH-like"/>
    <property type="match status" value="1"/>
</dbReference>
<dbReference type="InterPro" id="IPR015590">
    <property type="entry name" value="Aldehyde_DH_dom"/>
</dbReference>
<reference evidence="2 3" key="2">
    <citation type="submission" date="2018-11" db="EMBL/GenBank/DDBJ databases">
        <authorList>
            <consortium name="Pathogen Informatics"/>
        </authorList>
    </citation>
    <scope>NUCLEOTIDE SEQUENCE [LARGE SCALE GENOMIC DNA]</scope>
</reference>
<feature type="domain" description="Aldehyde dehydrogenase" evidence="1">
    <location>
        <begin position="2"/>
        <end position="65"/>
    </location>
</feature>
<dbReference type="Gene3D" id="3.40.605.10">
    <property type="entry name" value="Aldehyde Dehydrogenase, Chain A, domain 1"/>
    <property type="match status" value="1"/>
</dbReference>
<dbReference type="GO" id="GO:0016491">
    <property type="term" value="F:oxidoreductase activity"/>
    <property type="evidence" value="ECO:0007669"/>
    <property type="project" value="InterPro"/>
</dbReference>
<dbReference type="AlphaFoldDB" id="A0A0M3JCV8"/>
<dbReference type="InterPro" id="IPR016162">
    <property type="entry name" value="Ald_DH_N"/>
</dbReference>
<evidence type="ECO:0000259" key="1">
    <source>
        <dbReference type="Pfam" id="PF00171"/>
    </source>
</evidence>
<dbReference type="OrthoDB" id="310895at2759"/>
<dbReference type="Pfam" id="PF00171">
    <property type="entry name" value="Aldedh"/>
    <property type="match status" value="1"/>
</dbReference>
<evidence type="ECO:0000313" key="4">
    <source>
        <dbReference type="WBParaSite" id="ASIM_0000544101-mRNA-1"/>
    </source>
</evidence>
<gene>
    <name evidence="2" type="ORF">ASIM_LOCUS5241</name>
</gene>
<name>A0A0M3JCV8_ANISI</name>
<keyword evidence="3" id="KW-1185">Reference proteome</keyword>
<proteinExistence type="predicted"/>
<dbReference type="Proteomes" id="UP000267096">
    <property type="component" value="Unassembled WGS sequence"/>
</dbReference>
<evidence type="ECO:0000313" key="3">
    <source>
        <dbReference type="Proteomes" id="UP000267096"/>
    </source>
</evidence>
<dbReference type="WBParaSite" id="ASIM_0000544101-mRNA-1">
    <property type="protein sequence ID" value="ASIM_0000544101-mRNA-1"/>
    <property type="gene ID" value="ASIM_0000544101"/>
</dbReference>
<sequence>MSLESLDNGKPYTVAYTADLALSIKCLRYFAGWADKNQGRTIPIAGDYFCYTRHEPVGVVGQIIPVSLAIDLLLLVFTKDLDYDCFDGSGDPIMQKLK</sequence>
<dbReference type="InterPro" id="IPR016161">
    <property type="entry name" value="Ald_DH/histidinol_DH"/>
</dbReference>